<keyword evidence="5" id="KW-0804">Transcription</keyword>
<dbReference type="InterPro" id="IPR005119">
    <property type="entry name" value="LysR_subst-bd"/>
</dbReference>
<accession>A0ABW7JXC0</accession>
<dbReference type="Gene3D" id="1.10.10.10">
    <property type="entry name" value="Winged helix-like DNA-binding domain superfamily/Winged helix DNA-binding domain"/>
    <property type="match status" value="1"/>
</dbReference>
<dbReference type="InterPro" id="IPR036390">
    <property type="entry name" value="WH_DNA-bd_sf"/>
</dbReference>
<evidence type="ECO:0000256" key="3">
    <source>
        <dbReference type="ARBA" id="ARBA00023125"/>
    </source>
</evidence>
<dbReference type="InterPro" id="IPR036388">
    <property type="entry name" value="WH-like_DNA-bd_sf"/>
</dbReference>
<evidence type="ECO:0000256" key="2">
    <source>
        <dbReference type="ARBA" id="ARBA00023015"/>
    </source>
</evidence>
<keyword evidence="4" id="KW-0010">Activator</keyword>
<dbReference type="InterPro" id="IPR000847">
    <property type="entry name" value="LysR_HTH_N"/>
</dbReference>
<feature type="domain" description="HTH lysR-type" evidence="6">
    <location>
        <begin position="1"/>
        <end position="60"/>
    </location>
</feature>
<dbReference type="Proteomes" id="UP001609175">
    <property type="component" value="Unassembled WGS sequence"/>
</dbReference>
<dbReference type="SUPFAM" id="SSF46785">
    <property type="entry name" value="Winged helix' DNA-binding domain"/>
    <property type="match status" value="1"/>
</dbReference>
<comment type="caution">
    <text evidence="7">The sequence shown here is derived from an EMBL/GenBank/DDBJ whole genome shotgun (WGS) entry which is preliminary data.</text>
</comment>
<reference evidence="7 8" key="1">
    <citation type="submission" date="2024-10" db="EMBL/GenBank/DDBJ databases">
        <authorList>
            <person name="Riesco R."/>
        </authorList>
    </citation>
    <scope>NUCLEOTIDE SEQUENCE [LARGE SCALE GENOMIC DNA]</scope>
    <source>
        <strain evidence="7 8">NCIMB 15449</strain>
    </source>
</reference>
<dbReference type="Pfam" id="PF00126">
    <property type="entry name" value="HTH_1"/>
    <property type="match status" value="1"/>
</dbReference>
<dbReference type="EMBL" id="JBIMSO010000129">
    <property type="protein sequence ID" value="MFH5211585.1"/>
    <property type="molecule type" value="Genomic_DNA"/>
</dbReference>
<dbReference type="PANTHER" id="PTHR30346:SF0">
    <property type="entry name" value="HCA OPERON TRANSCRIPTIONAL ACTIVATOR HCAR"/>
    <property type="match status" value="1"/>
</dbReference>
<dbReference type="RefSeq" id="WP_395118186.1">
    <property type="nucleotide sequence ID" value="NZ_JBIMSO010000129.1"/>
</dbReference>
<dbReference type="PROSITE" id="PS50931">
    <property type="entry name" value="HTH_LYSR"/>
    <property type="match status" value="1"/>
</dbReference>
<evidence type="ECO:0000313" key="7">
    <source>
        <dbReference type="EMBL" id="MFH5211585.1"/>
    </source>
</evidence>
<dbReference type="PANTHER" id="PTHR30346">
    <property type="entry name" value="TRANSCRIPTIONAL DUAL REGULATOR HCAR-RELATED"/>
    <property type="match status" value="1"/>
</dbReference>
<protein>
    <submittedName>
        <fullName evidence="7">LysR family transcriptional regulator</fullName>
    </submittedName>
</protein>
<keyword evidence="3" id="KW-0238">DNA-binding</keyword>
<organism evidence="7 8">
    <name type="scientific">Antrihabitans spumae</name>
    <dbReference type="NCBI Taxonomy" id="3373370"/>
    <lineage>
        <taxon>Bacteria</taxon>
        <taxon>Bacillati</taxon>
        <taxon>Actinomycetota</taxon>
        <taxon>Actinomycetes</taxon>
        <taxon>Mycobacteriales</taxon>
        <taxon>Nocardiaceae</taxon>
        <taxon>Antrihabitans</taxon>
    </lineage>
</organism>
<name>A0ABW7JXC0_9NOCA</name>
<evidence type="ECO:0000313" key="8">
    <source>
        <dbReference type="Proteomes" id="UP001609175"/>
    </source>
</evidence>
<sequence>MDVSSRRLRYFVAVAEELHFSRAAARLFVAQQALSKQIRELEGDLGAQLLRRTTRSVELTPAGELFLETAREMLATLDAGVEATRRAALGESGVLRLGFLVGAALELTAPILEQFAEKYPDVRVELREFGFNDPAVGLGDGTSDLAFLRLPTVVTDIDIVPLFVEPCVLAVPSAHRLAGRKSVAVDEMLDEPVVVARTADDVWQRFWTLDAHRGEKRAKIASFTNSHTEEIAVVSAGVGCSVMVAGAARHTPHSGVRYVPIDGFEGSVVALGWPAGRRSVLVDRFVQVALDVRDRETDIVSLIEHPFEAADPEERARIR</sequence>
<gene>
    <name evidence="7" type="ORF">ACHIPZ_25775</name>
</gene>
<dbReference type="CDD" id="cd08414">
    <property type="entry name" value="PBP2_LTTR_aromatics_like"/>
    <property type="match status" value="1"/>
</dbReference>
<dbReference type="PRINTS" id="PR00039">
    <property type="entry name" value="HTHLYSR"/>
</dbReference>
<dbReference type="Gene3D" id="3.40.190.10">
    <property type="entry name" value="Periplasmic binding protein-like II"/>
    <property type="match status" value="2"/>
</dbReference>
<dbReference type="Pfam" id="PF03466">
    <property type="entry name" value="LysR_substrate"/>
    <property type="match status" value="1"/>
</dbReference>
<evidence type="ECO:0000256" key="5">
    <source>
        <dbReference type="ARBA" id="ARBA00023163"/>
    </source>
</evidence>
<keyword evidence="2" id="KW-0805">Transcription regulation</keyword>
<evidence type="ECO:0000259" key="6">
    <source>
        <dbReference type="PROSITE" id="PS50931"/>
    </source>
</evidence>
<comment type="similarity">
    <text evidence="1">Belongs to the LysR transcriptional regulatory family.</text>
</comment>
<evidence type="ECO:0000256" key="1">
    <source>
        <dbReference type="ARBA" id="ARBA00009437"/>
    </source>
</evidence>
<dbReference type="SUPFAM" id="SSF53850">
    <property type="entry name" value="Periplasmic binding protein-like II"/>
    <property type="match status" value="1"/>
</dbReference>
<evidence type="ECO:0000256" key="4">
    <source>
        <dbReference type="ARBA" id="ARBA00023159"/>
    </source>
</evidence>
<proteinExistence type="inferred from homology"/>